<dbReference type="OrthoDB" id="9769871at2"/>
<sequence length="361" mass="40128">MKKIGIFIIIITAFILIISCKKDNKDNIEKSEYDIALITEGTIDDKSYNQGAWQGLIRYAESTGKKYKYYQAAQNTTESFIDAIDLAVNEGVKLIITPNYLFEKAVYISQDNHPNISFIIIDGIPQDGNYTDFRIERNVHSVIYAEEEAGFLAGYAIVKEGYTNLGVIGGMPVPPVIRFGYGFVQGANYAAKELNLPIRNIKINYTYIGNFNDTDENKELASSWYQSGVQVIFAPAGGAAKSVISAAEENNGLVIGVDVDQSFESPVIITSAIKRIRNSVYNSVDSFYNGTFKGGQTVVLDAKVNGIGLPIKTSQFKNFTENDYNAIYQQISNDNINILKDMDARSVKELPLDIVEINYIR</sequence>
<dbReference type="InterPro" id="IPR003760">
    <property type="entry name" value="PnrA-like"/>
</dbReference>
<evidence type="ECO:0000256" key="5">
    <source>
        <dbReference type="ARBA" id="ARBA00022729"/>
    </source>
</evidence>
<proteinExistence type="inferred from homology"/>
<protein>
    <submittedName>
        <fullName evidence="10">Membrane protein</fullName>
    </submittedName>
</protein>
<evidence type="ECO:0000256" key="7">
    <source>
        <dbReference type="ARBA" id="ARBA00023139"/>
    </source>
</evidence>
<dbReference type="SUPFAM" id="SSF53822">
    <property type="entry name" value="Periplasmic binding protein-like I"/>
    <property type="match status" value="1"/>
</dbReference>
<dbReference type="CDD" id="cd06354">
    <property type="entry name" value="PBP1_PrnA-like"/>
    <property type="match status" value="1"/>
</dbReference>
<dbReference type="InterPro" id="IPR028082">
    <property type="entry name" value="Peripla_BP_I"/>
</dbReference>
<evidence type="ECO:0000259" key="9">
    <source>
        <dbReference type="Pfam" id="PF02608"/>
    </source>
</evidence>
<evidence type="ECO:0000256" key="6">
    <source>
        <dbReference type="ARBA" id="ARBA00023136"/>
    </source>
</evidence>
<evidence type="ECO:0000313" key="10">
    <source>
        <dbReference type="EMBL" id="CRF34928.1"/>
    </source>
</evidence>
<evidence type="ECO:0000256" key="8">
    <source>
        <dbReference type="ARBA" id="ARBA00023288"/>
    </source>
</evidence>
<accession>A0A0G4K9U9</accession>
<keyword evidence="3" id="KW-0813">Transport</keyword>
<dbReference type="Gene3D" id="3.40.50.2300">
    <property type="match status" value="2"/>
</dbReference>
<dbReference type="Proteomes" id="UP000043763">
    <property type="component" value="Unassembled WGS sequence"/>
</dbReference>
<keyword evidence="4" id="KW-1003">Cell membrane</keyword>
<keyword evidence="6" id="KW-0472">Membrane</keyword>
<dbReference type="PANTHER" id="PTHR34296">
    <property type="entry name" value="TRANSCRIPTIONAL ACTIVATOR PROTEIN MED"/>
    <property type="match status" value="1"/>
</dbReference>
<organism evidence="10 11">
    <name type="scientific">Brachyspira suanatina</name>
    <dbReference type="NCBI Taxonomy" id="381802"/>
    <lineage>
        <taxon>Bacteria</taxon>
        <taxon>Pseudomonadati</taxon>
        <taxon>Spirochaetota</taxon>
        <taxon>Spirochaetia</taxon>
        <taxon>Brachyspirales</taxon>
        <taxon>Brachyspiraceae</taxon>
        <taxon>Brachyspira</taxon>
    </lineage>
</organism>
<feature type="domain" description="ABC transporter substrate-binding protein PnrA-like" evidence="9">
    <location>
        <begin position="35"/>
        <end position="338"/>
    </location>
</feature>
<reference evidence="11" key="1">
    <citation type="submission" date="2015-04" db="EMBL/GenBank/DDBJ databases">
        <authorList>
            <person name="Mushtaq Mamoona"/>
        </authorList>
    </citation>
    <scope>NUCLEOTIDE SEQUENCE [LARGE SCALE GENOMIC DNA]</scope>
    <source>
        <strain evidence="11">AN4859/03</strain>
    </source>
</reference>
<dbReference type="AlphaFoldDB" id="A0A0G4K9U9"/>
<gene>
    <name evidence="10" type="ORF">BRSU_2339</name>
</gene>
<evidence type="ECO:0000313" key="11">
    <source>
        <dbReference type="Proteomes" id="UP000043763"/>
    </source>
</evidence>
<dbReference type="PANTHER" id="PTHR34296:SF2">
    <property type="entry name" value="ABC TRANSPORTER GUANOSINE-BINDING PROTEIN NUPN"/>
    <property type="match status" value="1"/>
</dbReference>
<keyword evidence="8" id="KW-0449">Lipoprotein</keyword>
<dbReference type="EMBL" id="CVLB01000002">
    <property type="protein sequence ID" value="CRF34928.1"/>
    <property type="molecule type" value="Genomic_DNA"/>
</dbReference>
<dbReference type="RefSeq" id="WP_048595554.1">
    <property type="nucleotide sequence ID" value="NZ_CVLB01000002.1"/>
</dbReference>
<keyword evidence="11" id="KW-1185">Reference proteome</keyword>
<name>A0A0G4K9U9_9SPIR</name>
<evidence type="ECO:0000256" key="2">
    <source>
        <dbReference type="ARBA" id="ARBA00008610"/>
    </source>
</evidence>
<comment type="subcellular location">
    <subcellularLocation>
        <location evidence="1">Cell membrane</location>
        <topology evidence="1">Lipid-anchor</topology>
    </subcellularLocation>
</comment>
<evidence type="ECO:0000256" key="1">
    <source>
        <dbReference type="ARBA" id="ARBA00004193"/>
    </source>
</evidence>
<dbReference type="InterPro" id="IPR050957">
    <property type="entry name" value="BMP_lipoprotein"/>
</dbReference>
<evidence type="ECO:0000256" key="3">
    <source>
        <dbReference type="ARBA" id="ARBA00022448"/>
    </source>
</evidence>
<dbReference type="PROSITE" id="PS51257">
    <property type="entry name" value="PROKAR_LIPOPROTEIN"/>
    <property type="match status" value="1"/>
</dbReference>
<keyword evidence="7" id="KW-0564">Palmitate</keyword>
<evidence type="ECO:0000256" key="4">
    <source>
        <dbReference type="ARBA" id="ARBA00022475"/>
    </source>
</evidence>
<dbReference type="GO" id="GO:0005886">
    <property type="term" value="C:plasma membrane"/>
    <property type="evidence" value="ECO:0007669"/>
    <property type="project" value="UniProtKB-SubCell"/>
</dbReference>
<comment type="similarity">
    <text evidence="2">Belongs to the BMP lipoprotein family.</text>
</comment>
<dbReference type="Pfam" id="PF02608">
    <property type="entry name" value="Bmp"/>
    <property type="match status" value="1"/>
</dbReference>
<keyword evidence="5" id="KW-0732">Signal</keyword>